<dbReference type="PANTHER" id="PTHR10920:SF18">
    <property type="entry name" value="RRNA METHYLTRANSFERASE 2, MITOCHONDRIAL"/>
    <property type="match status" value="1"/>
</dbReference>
<evidence type="ECO:0000256" key="6">
    <source>
        <dbReference type="ARBA" id="ARBA00041184"/>
    </source>
</evidence>
<comment type="similarity">
    <text evidence="1">Belongs to the class I-like SAM-binding methyltransferase superfamily. RNA methyltransferase RlmE family.</text>
</comment>
<keyword evidence="10" id="KW-1185">Reference proteome</keyword>
<reference evidence="9 10" key="1">
    <citation type="submission" date="2024-06" db="EMBL/GenBank/DDBJ databases">
        <title>Complete genome of Phlyctema vagabunda strain 19-DSS-EL-015.</title>
        <authorList>
            <person name="Fiorenzani C."/>
        </authorList>
    </citation>
    <scope>NUCLEOTIDE SEQUENCE [LARGE SCALE GENOMIC DNA]</scope>
    <source>
        <strain evidence="9 10">19-DSS-EL-015</strain>
    </source>
</reference>
<evidence type="ECO:0000313" key="9">
    <source>
        <dbReference type="EMBL" id="KAL3424370.1"/>
    </source>
</evidence>
<protein>
    <recommendedName>
        <fullName evidence="6">rRNA methyltransferase 2, mitochondrial</fullName>
    </recommendedName>
</protein>
<evidence type="ECO:0000256" key="3">
    <source>
        <dbReference type="ARBA" id="ARBA00022603"/>
    </source>
</evidence>
<evidence type="ECO:0000256" key="4">
    <source>
        <dbReference type="ARBA" id="ARBA00022679"/>
    </source>
</evidence>
<dbReference type="Gene3D" id="3.40.50.150">
    <property type="entry name" value="Vaccinia Virus protein VP39"/>
    <property type="match status" value="1"/>
</dbReference>
<dbReference type="EMBL" id="JBFCZG010000003">
    <property type="protein sequence ID" value="KAL3424370.1"/>
    <property type="molecule type" value="Genomic_DNA"/>
</dbReference>
<dbReference type="GO" id="GO:0051301">
    <property type="term" value="P:cell division"/>
    <property type="evidence" value="ECO:0007669"/>
    <property type="project" value="UniProtKB-KW"/>
</dbReference>
<dbReference type="Proteomes" id="UP001629113">
    <property type="component" value="Unassembled WGS sequence"/>
</dbReference>
<proteinExistence type="inferred from homology"/>
<evidence type="ECO:0000256" key="2">
    <source>
        <dbReference type="ARBA" id="ARBA00022552"/>
    </source>
</evidence>
<keyword evidence="4" id="KW-0808">Transferase</keyword>
<dbReference type="InterPro" id="IPR015507">
    <property type="entry name" value="rRNA-MeTfrase_E"/>
</dbReference>
<name>A0ABR4PM41_9HELO</name>
<keyword evidence="9" id="KW-0131">Cell cycle</keyword>
<dbReference type="Pfam" id="PF01728">
    <property type="entry name" value="FtsJ"/>
    <property type="match status" value="1"/>
</dbReference>
<evidence type="ECO:0000256" key="5">
    <source>
        <dbReference type="ARBA" id="ARBA00022691"/>
    </source>
</evidence>
<gene>
    <name evidence="9" type="ORF">PVAG01_03651</name>
</gene>
<dbReference type="PANTHER" id="PTHR10920">
    <property type="entry name" value="RIBOSOMAL RNA METHYLTRANSFERASE"/>
    <property type="match status" value="1"/>
</dbReference>
<comment type="caution">
    <text evidence="9">The sequence shown here is derived from an EMBL/GenBank/DDBJ whole genome shotgun (WGS) entry which is preliminary data.</text>
</comment>
<keyword evidence="5" id="KW-0949">S-adenosyl-L-methionine</keyword>
<dbReference type="InterPro" id="IPR002877">
    <property type="entry name" value="RNA_MeTrfase_FtsJ_dom"/>
</dbReference>
<dbReference type="InterPro" id="IPR050082">
    <property type="entry name" value="RNA_methyltr_RlmE"/>
</dbReference>
<keyword evidence="2" id="KW-0698">rRNA processing</keyword>
<accession>A0ABR4PM41</accession>
<organism evidence="9 10">
    <name type="scientific">Phlyctema vagabunda</name>
    <dbReference type="NCBI Taxonomy" id="108571"/>
    <lineage>
        <taxon>Eukaryota</taxon>
        <taxon>Fungi</taxon>
        <taxon>Dikarya</taxon>
        <taxon>Ascomycota</taxon>
        <taxon>Pezizomycotina</taxon>
        <taxon>Leotiomycetes</taxon>
        <taxon>Helotiales</taxon>
        <taxon>Dermateaceae</taxon>
        <taxon>Phlyctema</taxon>
    </lineage>
</organism>
<sequence length="355" mass="39667">MLSHLAVAQAFLRSIPVRGCLRQSCTASRRPASRGYIRALPPTATTKLSLPLPRVVARHSSSSTRWKSRQGRDSFAREARVQGLKSRAAFKLLEIDSKYKLFKKGQTVVDLGYAPGSWSQVAVERTKPSGRIVGIDIIPAQPPKGVSTIQGNFLSVEVQAEVKKFLLDPNGGRPTRQEVSDEDAEEDLVVEPQSYIELERHADAPSNPDVVPEKGKRKTAGQDEAGRMVDVVLSDMSAPWEQTTGFWKRSLSDPYYRMMNTSGVNFKDHAGSMDLCTAALQFSYDTLRVGGHFVCKFYQGGEDRRLEAQLKKLFGSVHREKPESSRSESKEAYFVALRRKKDVNREDIWETECAS</sequence>
<keyword evidence="9" id="KW-0132">Cell division</keyword>
<evidence type="ECO:0000256" key="1">
    <source>
        <dbReference type="ARBA" id="ARBA00009258"/>
    </source>
</evidence>
<dbReference type="HAMAP" id="MF_01547">
    <property type="entry name" value="RNA_methyltr_E"/>
    <property type="match status" value="1"/>
</dbReference>
<dbReference type="SUPFAM" id="SSF53335">
    <property type="entry name" value="S-adenosyl-L-methionine-dependent methyltransferases"/>
    <property type="match status" value="1"/>
</dbReference>
<feature type="region of interest" description="Disordered" evidence="7">
    <location>
        <begin position="203"/>
        <end position="222"/>
    </location>
</feature>
<dbReference type="InterPro" id="IPR029063">
    <property type="entry name" value="SAM-dependent_MTases_sf"/>
</dbReference>
<evidence type="ECO:0000256" key="7">
    <source>
        <dbReference type="SAM" id="MobiDB-lite"/>
    </source>
</evidence>
<evidence type="ECO:0000313" key="10">
    <source>
        <dbReference type="Proteomes" id="UP001629113"/>
    </source>
</evidence>
<evidence type="ECO:0000259" key="8">
    <source>
        <dbReference type="Pfam" id="PF01728"/>
    </source>
</evidence>
<feature type="domain" description="Ribosomal RNA methyltransferase FtsJ" evidence="8">
    <location>
        <begin position="85"/>
        <end position="339"/>
    </location>
</feature>
<keyword evidence="3" id="KW-0489">Methyltransferase</keyword>